<dbReference type="PIRSF" id="PIRSF016080">
    <property type="entry name" value="Restrict_endonuc_II_DpmII"/>
    <property type="match status" value="1"/>
</dbReference>
<organism evidence="3">
    <name type="scientific">human gut metagenome</name>
    <dbReference type="NCBI Taxonomy" id="408170"/>
    <lineage>
        <taxon>unclassified sequences</taxon>
        <taxon>metagenomes</taxon>
        <taxon>organismal metagenomes</taxon>
    </lineage>
</organism>
<dbReference type="EMBL" id="AZMM01018721">
    <property type="protein sequence ID" value="ETJ17818.1"/>
    <property type="molecule type" value="Genomic_DNA"/>
</dbReference>
<dbReference type="InterPro" id="IPR021191">
    <property type="entry name" value="Restrct_endonuc_II_DpnII"/>
</dbReference>
<name>W1WI52_9ZZZZ</name>
<evidence type="ECO:0000256" key="1">
    <source>
        <dbReference type="SAM" id="Coils"/>
    </source>
</evidence>
<sequence>MKQINYYKKLGLTSPDEIFEHLINTLKDSIYTWDYFTDFEKSISNAEKYKKELNQLNELINEDEISIEQKFLQIVNNNYKTKEALLLLLALRKDKLKDVAIIEDFETLNSKNKYSLFTSKVALTKYEEKDLLKFFDESGLKKFFVNKEVNSLLDYCKGVEVGMDTHARKSRTGESMETICETYIKKLCDKYGYSYIRQATAVKIKAEFGRTIHLDKINRRFDFAINTPNNCYLVEVNYYSVGGSKLKATAGEYKELSDMLSTQGLGFIWFTDGKGWNTAKTALRETFEHNDYIFNLDMIGDGVLEEVIK</sequence>
<accession>W1WI52</accession>
<feature type="coiled-coil region" evidence="1">
    <location>
        <begin position="39"/>
        <end position="66"/>
    </location>
</feature>
<dbReference type="GO" id="GO:0009036">
    <property type="term" value="F:type II site-specific deoxyribonuclease activity"/>
    <property type="evidence" value="ECO:0007669"/>
    <property type="project" value="InterPro"/>
</dbReference>
<evidence type="ECO:0000259" key="2">
    <source>
        <dbReference type="Pfam" id="PF04556"/>
    </source>
</evidence>
<dbReference type="AlphaFoldDB" id="W1WI52"/>
<gene>
    <name evidence="3" type="ORF">Q604_UNBC18721G0004</name>
</gene>
<protein>
    <submittedName>
        <fullName evidence="3">Type II site-specific deoxyribonuclease</fullName>
    </submittedName>
</protein>
<feature type="domain" description="Restriction endonuclease type II DpnII-like" evidence="2">
    <location>
        <begin position="19"/>
        <end position="306"/>
    </location>
</feature>
<dbReference type="GO" id="GO:0003677">
    <property type="term" value="F:DNA binding"/>
    <property type="evidence" value="ECO:0007669"/>
    <property type="project" value="InterPro"/>
</dbReference>
<reference evidence="3" key="1">
    <citation type="submission" date="2013-12" db="EMBL/GenBank/DDBJ databases">
        <title>A Varibaculum cambriense genome reconstructed from a premature infant gut community with otherwise low bacterial novelty that shifts toward anaerobic metabolism during the third week of life.</title>
        <authorList>
            <person name="Brown C.T."/>
            <person name="Sharon I."/>
            <person name="Thomas B.C."/>
            <person name="Castelle C.J."/>
            <person name="Morowitz M.J."/>
            <person name="Banfield J.F."/>
        </authorList>
    </citation>
    <scope>NUCLEOTIDE SEQUENCE</scope>
</reference>
<proteinExistence type="predicted"/>
<dbReference type="Pfam" id="PF04556">
    <property type="entry name" value="DpnII"/>
    <property type="match status" value="1"/>
</dbReference>
<comment type="caution">
    <text evidence="3">The sequence shown here is derived from an EMBL/GenBank/DDBJ whole genome shotgun (WGS) entry which is preliminary data.</text>
</comment>
<dbReference type="InterPro" id="IPR007637">
    <property type="entry name" value="Restrct_endonuc_II_DpnII-like"/>
</dbReference>
<keyword evidence="1" id="KW-0175">Coiled coil</keyword>
<dbReference type="GO" id="GO:0009307">
    <property type="term" value="P:DNA restriction-modification system"/>
    <property type="evidence" value="ECO:0007669"/>
    <property type="project" value="InterPro"/>
</dbReference>
<evidence type="ECO:0000313" key="3">
    <source>
        <dbReference type="EMBL" id="ETJ17818.1"/>
    </source>
</evidence>